<gene>
    <name evidence="5" type="ORF">GGQ59_002904</name>
</gene>
<dbReference type="AlphaFoldDB" id="A0A840I871"/>
<keyword evidence="1" id="KW-0004">4Fe-4S</keyword>
<evidence type="ECO:0000313" key="6">
    <source>
        <dbReference type="Proteomes" id="UP000563524"/>
    </source>
</evidence>
<sequence>MQTSMTFAVDNRLPEILERMRALYPARPARLTDPLSQLVFSVVAEGAAPAVGLAVYNRLRATFPRWSDLRDAPEEKVSRVLVGVPGGTEKAKALPAIMRRIEDERGAIDLDFLQRLGTEAAARWLETLPGVNASIAAATLSFSDLRRPVLAIGKEGARPIRRLGLAGPSAALSALPRHVAEKAPSSWRAEDFADLGRGLARLGRTVCGEGRPDCKACPLKDLCPSANRQAAEVVAFPGVGKRAVKSARSA</sequence>
<dbReference type="GO" id="GO:0051539">
    <property type="term" value="F:4 iron, 4 sulfur cluster binding"/>
    <property type="evidence" value="ECO:0007669"/>
    <property type="project" value="UniProtKB-KW"/>
</dbReference>
<dbReference type="Gene3D" id="1.10.1670.10">
    <property type="entry name" value="Helix-hairpin-Helix base-excision DNA repair enzymes (C-terminal)"/>
    <property type="match status" value="1"/>
</dbReference>
<dbReference type="GO" id="GO:0046872">
    <property type="term" value="F:metal ion binding"/>
    <property type="evidence" value="ECO:0007669"/>
    <property type="project" value="UniProtKB-KW"/>
</dbReference>
<evidence type="ECO:0000256" key="4">
    <source>
        <dbReference type="ARBA" id="ARBA00023014"/>
    </source>
</evidence>
<dbReference type="GO" id="GO:0006281">
    <property type="term" value="P:DNA repair"/>
    <property type="evidence" value="ECO:0007669"/>
    <property type="project" value="InterPro"/>
</dbReference>
<evidence type="ECO:0000313" key="5">
    <source>
        <dbReference type="EMBL" id="MBB4660354.1"/>
    </source>
</evidence>
<keyword evidence="5" id="KW-0540">Nuclease</keyword>
<protein>
    <submittedName>
        <fullName evidence="5">Endonuclease-3</fullName>
        <ecNumber evidence="5">4.2.99.18</ecNumber>
    </submittedName>
</protein>
<dbReference type="InterPro" id="IPR011257">
    <property type="entry name" value="DNA_glycosylase"/>
</dbReference>
<reference evidence="5 6" key="1">
    <citation type="submission" date="2020-08" db="EMBL/GenBank/DDBJ databases">
        <title>Genomic Encyclopedia of Type Strains, Phase IV (KMG-IV): sequencing the most valuable type-strain genomes for metagenomic binning, comparative biology and taxonomic classification.</title>
        <authorList>
            <person name="Goeker M."/>
        </authorList>
    </citation>
    <scope>NUCLEOTIDE SEQUENCE [LARGE SCALE GENOMIC DNA]</scope>
    <source>
        <strain evidence="5 6">DSM 102850</strain>
    </source>
</reference>
<dbReference type="InterPro" id="IPR023170">
    <property type="entry name" value="HhH_base_excis_C"/>
</dbReference>
<dbReference type="SUPFAM" id="SSF48150">
    <property type="entry name" value="DNA-glycosylase"/>
    <property type="match status" value="1"/>
</dbReference>
<evidence type="ECO:0000256" key="2">
    <source>
        <dbReference type="ARBA" id="ARBA00022723"/>
    </source>
</evidence>
<proteinExistence type="predicted"/>
<evidence type="ECO:0000256" key="1">
    <source>
        <dbReference type="ARBA" id="ARBA00022485"/>
    </source>
</evidence>
<dbReference type="EC" id="4.2.99.18" evidence="5"/>
<keyword evidence="6" id="KW-1185">Reference proteome</keyword>
<accession>A0A840I871</accession>
<keyword evidence="4" id="KW-0411">Iron-sulfur</keyword>
<dbReference type="EMBL" id="JACHOB010000008">
    <property type="protein sequence ID" value="MBB4660354.1"/>
    <property type="molecule type" value="Genomic_DNA"/>
</dbReference>
<organism evidence="5 6">
    <name type="scientific">Parvularcula dongshanensis</name>
    <dbReference type="NCBI Taxonomy" id="1173995"/>
    <lineage>
        <taxon>Bacteria</taxon>
        <taxon>Pseudomonadati</taxon>
        <taxon>Pseudomonadota</taxon>
        <taxon>Alphaproteobacteria</taxon>
        <taxon>Parvularculales</taxon>
        <taxon>Parvularculaceae</taxon>
        <taxon>Parvularcula</taxon>
    </lineage>
</organism>
<keyword evidence="2" id="KW-0479">Metal-binding</keyword>
<dbReference type="PANTHER" id="PTHR10359">
    <property type="entry name" value="A/G-SPECIFIC ADENINE GLYCOSYLASE/ENDONUCLEASE III"/>
    <property type="match status" value="1"/>
</dbReference>
<keyword evidence="3" id="KW-0408">Iron</keyword>
<keyword evidence="5" id="KW-0255">Endonuclease</keyword>
<comment type="caution">
    <text evidence="5">The sequence shown here is derived from an EMBL/GenBank/DDBJ whole genome shotgun (WGS) entry which is preliminary data.</text>
</comment>
<name>A0A840I871_9PROT</name>
<evidence type="ECO:0000256" key="3">
    <source>
        <dbReference type="ARBA" id="ARBA00023004"/>
    </source>
</evidence>
<dbReference type="Gene3D" id="1.10.340.30">
    <property type="entry name" value="Hypothetical protein, domain 2"/>
    <property type="match status" value="1"/>
</dbReference>
<keyword evidence="5" id="KW-0456">Lyase</keyword>
<keyword evidence="5" id="KW-0378">Hydrolase</keyword>
<dbReference type="GO" id="GO:0140078">
    <property type="term" value="F:class I DNA-(apurinic or apyrimidinic site) endonuclease activity"/>
    <property type="evidence" value="ECO:0007669"/>
    <property type="project" value="UniProtKB-EC"/>
</dbReference>
<dbReference type="Proteomes" id="UP000563524">
    <property type="component" value="Unassembled WGS sequence"/>
</dbReference>